<feature type="compositionally biased region" description="Basic residues" evidence="1">
    <location>
        <begin position="28"/>
        <end position="39"/>
    </location>
</feature>
<evidence type="ECO:0000313" key="4">
    <source>
        <dbReference type="Proteomes" id="UP000246740"/>
    </source>
</evidence>
<dbReference type="InParanoid" id="A0A317XLM0"/>
<evidence type="ECO:0008006" key="5">
    <source>
        <dbReference type="Google" id="ProtNLM"/>
    </source>
</evidence>
<dbReference type="PANTHER" id="PTHR36854:SF1">
    <property type="entry name" value="TRANSMEMBRANE PROTEIN"/>
    <property type="match status" value="1"/>
</dbReference>
<feature type="transmembrane region" description="Helical" evidence="2">
    <location>
        <begin position="53"/>
        <end position="77"/>
    </location>
</feature>
<feature type="transmembrane region" description="Helical" evidence="2">
    <location>
        <begin position="188"/>
        <end position="205"/>
    </location>
</feature>
<keyword evidence="2" id="KW-0812">Transmembrane</keyword>
<keyword evidence="4" id="KW-1185">Reference proteome</keyword>
<sequence length="235" mass="26325">MSISRTSQPRVTRDGSHPTSSQSERGRALKTRKNRRAGKGCRLVTGQGSRPHAAWLSTVVLLLICLGIVSSSSARVIGLNPIDVPFSDAQLQSRSPRDEPILPRQGYRHLHLCKCTCFQTNSTLVPLYSPIDPAKPCNTCTRQFCLDQGLDICKDAKLEHTDHDVGTGFEGDVWAKCFERESGKDQTIITLYLLVVVGLIVFALMRRRMEGWYQTYQSTGPQGLYHAVRQAPWRR</sequence>
<feature type="region of interest" description="Disordered" evidence="1">
    <location>
        <begin position="1"/>
        <end position="42"/>
    </location>
</feature>
<reference evidence="3 4" key="1">
    <citation type="journal article" date="2018" name="Mol. Biol. Evol.">
        <title>Broad Genomic Sampling Reveals a Smut Pathogenic Ancestry of the Fungal Clade Ustilaginomycotina.</title>
        <authorList>
            <person name="Kijpornyongpan T."/>
            <person name="Mondo S.J."/>
            <person name="Barry K."/>
            <person name="Sandor L."/>
            <person name="Lee J."/>
            <person name="Lipzen A."/>
            <person name="Pangilinan J."/>
            <person name="LaButti K."/>
            <person name="Hainaut M."/>
            <person name="Henrissat B."/>
            <person name="Grigoriev I.V."/>
            <person name="Spatafora J.W."/>
            <person name="Aime M.C."/>
        </authorList>
    </citation>
    <scope>NUCLEOTIDE SEQUENCE [LARGE SCALE GENOMIC DNA]</scope>
    <source>
        <strain evidence="3 4">MCA 3645</strain>
    </source>
</reference>
<gene>
    <name evidence="3" type="ORF">BCV70DRAFT_202065</name>
</gene>
<dbReference type="Proteomes" id="UP000246740">
    <property type="component" value="Unassembled WGS sequence"/>
</dbReference>
<protein>
    <recommendedName>
        <fullName evidence="5">Transmembrane protein</fullName>
    </recommendedName>
</protein>
<dbReference type="OrthoDB" id="2556098at2759"/>
<evidence type="ECO:0000256" key="2">
    <source>
        <dbReference type="SAM" id="Phobius"/>
    </source>
</evidence>
<name>A0A317XLM0_9BASI</name>
<keyword evidence="2" id="KW-0472">Membrane</keyword>
<proteinExistence type="predicted"/>
<dbReference type="AlphaFoldDB" id="A0A317XLM0"/>
<evidence type="ECO:0000313" key="3">
    <source>
        <dbReference type="EMBL" id="PWY98288.1"/>
    </source>
</evidence>
<organism evidence="3 4">
    <name type="scientific">Testicularia cyperi</name>
    <dbReference type="NCBI Taxonomy" id="1882483"/>
    <lineage>
        <taxon>Eukaryota</taxon>
        <taxon>Fungi</taxon>
        <taxon>Dikarya</taxon>
        <taxon>Basidiomycota</taxon>
        <taxon>Ustilaginomycotina</taxon>
        <taxon>Ustilaginomycetes</taxon>
        <taxon>Ustilaginales</taxon>
        <taxon>Anthracoideaceae</taxon>
        <taxon>Testicularia</taxon>
    </lineage>
</organism>
<accession>A0A317XLM0</accession>
<evidence type="ECO:0000256" key="1">
    <source>
        <dbReference type="SAM" id="MobiDB-lite"/>
    </source>
</evidence>
<keyword evidence="2" id="KW-1133">Transmembrane helix</keyword>
<dbReference type="PANTHER" id="PTHR36854">
    <property type="entry name" value="CHROMOSOME 9, WHOLE GENOME SHOTGUN SEQUENCE"/>
    <property type="match status" value="1"/>
</dbReference>
<dbReference type="EMBL" id="KZ819199">
    <property type="protein sequence ID" value="PWY98288.1"/>
    <property type="molecule type" value="Genomic_DNA"/>
</dbReference>
<feature type="compositionally biased region" description="Polar residues" evidence="1">
    <location>
        <begin position="1"/>
        <end position="10"/>
    </location>
</feature>